<feature type="domain" description="IrrE N-terminal-like" evidence="1">
    <location>
        <begin position="96"/>
        <end position="177"/>
    </location>
</feature>
<dbReference type="InterPro" id="IPR010359">
    <property type="entry name" value="IrrE_HExxH"/>
</dbReference>
<proteinExistence type="predicted"/>
<comment type="caution">
    <text evidence="2">The sequence shown here is derived from an EMBL/GenBank/DDBJ whole genome shotgun (WGS) entry which is preliminary data.</text>
</comment>
<dbReference type="OrthoDB" id="581382at2"/>
<dbReference type="InterPro" id="IPR052345">
    <property type="entry name" value="Rad_response_metalloprotease"/>
</dbReference>
<dbReference type="AlphaFoldDB" id="A0A5C5ZX30"/>
<evidence type="ECO:0000313" key="3">
    <source>
        <dbReference type="Proteomes" id="UP000316213"/>
    </source>
</evidence>
<gene>
    <name evidence="2" type="ORF">Pla100_51370</name>
</gene>
<sequence length="243" mass="27788">MTLDLLAQGFDVPELTLTEIAAEADAVLDRYERLVRMPTVAPIEVEDIATSLLELEFEFVDLQSRFADRIHGATWLRRGLIMFDHEINPDVWPLMLPRFNFTFGHELGHWILHRHYFVDHDGNPMLFGDEAMPEVIHRSDGRRSQIERQADAFAACLLMPKRLMLAAWRELTGGDEPVSEVEIQRRVPNVDSNRISFVDGDDAGSVDPVRLRRETFCDPLAAKFAVSPEAMRIQLETMGLFVE</sequence>
<accession>A0A5C5ZX30</accession>
<evidence type="ECO:0000259" key="1">
    <source>
        <dbReference type="Pfam" id="PF06114"/>
    </source>
</evidence>
<keyword evidence="3" id="KW-1185">Reference proteome</keyword>
<organism evidence="2 3">
    <name type="scientific">Neorhodopirellula pilleata</name>
    <dbReference type="NCBI Taxonomy" id="2714738"/>
    <lineage>
        <taxon>Bacteria</taxon>
        <taxon>Pseudomonadati</taxon>
        <taxon>Planctomycetota</taxon>
        <taxon>Planctomycetia</taxon>
        <taxon>Pirellulales</taxon>
        <taxon>Pirellulaceae</taxon>
        <taxon>Neorhodopirellula</taxon>
    </lineage>
</organism>
<dbReference type="PANTHER" id="PTHR43236">
    <property type="entry name" value="ANTITOXIN HIGA1"/>
    <property type="match status" value="1"/>
</dbReference>
<protein>
    <recommendedName>
        <fullName evidence="1">IrrE N-terminal-like domain-containing protein</fullName>
    </recommendedName>
</protein>
<reference evidence="2 3" key="1">
    <citation type="submission" date="2019-02" db="EMBL/GenBank/DDBJ databases">
        <title>Deep-cultivation of Planctomycetes and their phenomic and genomic characterization uncovers novel biology.</title>
        <authorList>
            <person name="Wiegand S."/>
            <person name="Jogler M."/>
            <person name="Boedeker C."/>
            <person name="Pinto D."/>
            <person name="Vollmers J."/>
            <person name="Rivas-Marin E."/>
            <person name="Kohn T."/>
            <person name="Peeters S.H."/>
            <person name="Heuer A."/>
            <person name="Rast P."/>
            <person name="Oberbeckmann S."/>
            <person name="Bunk B."/>
            <person name="Jeske O."/>
            <person name="Meyerdierks A."/>
            <person name="Storesund J.E."/>
            <person name="Kallscheuer N."/>
            <person name="Luecker S."/>
            <person name="Lage O.M."/>
            <person name="Pohl T."/>
            <person name="Merkel B.J."/>
            <person name="Hornburger P."/>
            <person name="Mueller R.-W."/>
            <person name="Bruemmer F."/>
            <person name="Labrenz M."/>
            <person name="Spormann A.M."/>
            <person name="Op Den Camp H."/>
            <person name="Overmann J."/>
            <person name="Amann R."/>
            <person name="Jetten M.S.M."/>
            <person name="Mascher T."/>
            <person name="Medema M.H."/>
            <person name="Devos D.P."/>
            <person name="Kaster A.-K."/>
            <person name="Ovreas L."/>
            <person name="Rohde M."/>
            <person name="Galperin M.Y."/>
            <person name="Jogler C."/>
        </authorList>
    </citation>
    <scope>NUCLEOTIDE SEQUENCE [LARGE SCALE GENOMIC DNA]</scope>
    <source>
        <strain evidence="2 3">Pla100</strain>
    </source>
</reference>
<dbReference type="RefSeq" id="WP_146581126.1">
    <property type="nucleotide sequence ID" value="NZ_SJPM01000014.1"/>
</dbReference>
<dbReference type="Gene3D" id="1.10.10.2910">
    <property type="match status" value="1"/>
</dbReference>
<dbReference type="Proteomes" id="UP000316213">
    <property type="component" value="Unassembled WGS sequence"/>
</dbReference>
<evidence type="ECO:0000313" key="2">
    <source>
        <dbReference type="EMBL" id="TWT91695.1"/>
    </source>
</evidence>
<name>A0A5C5ZX30_9BACT</name>
<dbReference type="Pfam" id="PF06114">
    <property type="entry name" value="Peptidase_M78"/>
    <property type="match status" value="1"/>
</dbReference>
<dbReference type="EMBL" id="SJPM01000014">
    <property type="protein sequence ID" value="TWT91695.1"/>
    <property type="molecule type" value="Genomic_DNA"/>
</dbReference>
<dbReference type="PANTHER" id="PTHR43236:SF1">
    <property type="entry name" value="BLL7220 PROTEIN"/>
    <property type="match status" value="1"/>
</dbReference>